<dbReference type="Gene3D" id="3.90.330.10">
    <property type="entry name" value="Nitrile hydratase alpha /Thiocyanate hydrolase gamma"/>
    <property type="match status" value="1"/>
</dbReference>
<keyword evidence="2" id="KW-1185">Reference proteome</keyword>
<dbReference type="EMBL" id="WLYK01000001">
    <property type="protein sequence ID" value="MTD13981.1"/>
    <property type="molecule type" value="Genomic_DNA"/>
</dbReference>
<name>A0A7K1FIN0_9ACTN</name>
<dbReference type="AlphaFoldDB" id="A0A7K1FIN0"/>
<protein>
    <recommendedName>
        <fullName evidence="3">NHLP leader peptide family natural product</fullName>
    </recommendedName>
</protein>
<dbReference type="RefSeq" id="WP_154767705.1">
    <property type="nucleotide sequence ID" value="NZ_WLYK01000001.1"/>
</dbReference>
<reference evidence="1 2" key="1">
    <citation type="submission" date="2019-11" db="EMBL/GenBank/DDBJ databases">
        <authorList>
            <person name="Jiang L.-Q."/>
        </authorList>
    </citation>
    <scope>NUCLEOTIDE SEQUENCE [LARGE SCALE GENOMIC DNA]</scope>
    <source>
        <strain evidence="1 2">YIM 132087</strain>
    </source>
</reference>
<gene>
    <name evidence="1" type="ORF">GIS00_08495</name>
</gene>
<evidence type="ECO:0000313" key="1">
    <source>
        <dbReference type="EMBL" id="MTD13981.1"/>
    </source>
</evidence>
<evidence type="ECO:0000313" key="2">
    <source>
        <dbReference type="Proteomes" id="UP000460221"/>
    </source>
</evidence>
<dbReference type="SUPFAM" id="SSF56209">
    <property type="entry name" value="Nitrile hydratase alpha chain"/>
    <property type="match status" value="1"/>
</dbReference>
<sequence>MTTIEKASVPTLDDIRIRAGFDPQFRARLIADPRGTLVAEGVDVPEGLTVSVVEPTRPDEFVLDLPPVLQQDDDAELTEDALSGASGGISPWALVIPIAFVLGVESKKWF</sequence>
<dbReference type="GO" id="GO:0046914">
    <property type="term" value="F:transition metal ion binding"/>
    <property type="evidence" value="ECO:0007669"/>
    <property type="project" value="InterPro"/>
</dbReference>
<organism evidence="1 2">
    <name type="scientific">Nakamurella alba</name>
    <dbReference type="NCBI Taxonomy" id="2665158"/>
    <lineage>
        <taxon>Bacteria</taxon>
        <taxon>Bacillati</taxon>
        <taxon>Actinomycetota</taxon>
        <taxon>Actinomycetes</taxon>
        <taxon>Nakamurellales</taxon>
        <taxon>Nakamurellaceae</taxon>
        <taxon>Nakamurella</taxon>
    </lineage>
</organism>
<accession>A0A7K1FIN0</accession>
<dbReference type="Proteomes" id="UP000460221">
    <property type="component" value="Unassembled WGS sequence"/>
</dbReference>
<dbReference type="GO" id="GO:0003824">
    <property type="term" value="F:catalytic activity"/>
    <property type="evidence" value="ECO:0007669"/>
    <property type="project" value="InterPro"/>
</dbReference>
<dbReference type="InterPro" id="IPR036648">
    <property type="entry name" value="CN_Hdrase_a/SCN_Hdrase_g_sf"/>
</dbReference>
<comment type="caution">
    <text evidence="1">The sequence shown here is derived from an EMBL/GenBank/DDBJ whole genome shotgun (WGS) entry which is preliminary data.</text>
</comment>
<evidence type="ECO:0008006" key="3">
    <source>
        <dbReference type="Google" id="ProtNLM"/>
    </source>
</evidence>
<proteinExistence type="predicted"/>